<evidence type="ECO:0000256" key="1">
    <source>
        <dbReference type="ARBA" id="ARBA00023015"/>
    </source>
</evidence>
<sequence length="213" mass="23126">MARQERAEHTRNAILDAAAAKFDEYGFLGASLSDILAEAGVTKGALYFHFASKEELANALIAEQFASDHEPLAGVERPGLQTAIDMGHELAANLRANKRVRAGIRLVIEQGSFIAPAESAYRMWIDITRTCLLAARENGDLRAEVDPDDLAQHLVGAFTGLQLSSQVLTGRADLTERVTFMWTLLLTAIVPPRRLARFKPEGTASIRIAGVSA</sequence>
<accession>A0A2S6GJY7</accession>
<evidence type="ECO:0000256" key="3">
    <source>
        <dbReference type="ARBA" id="ARBA00023163"/>
    </source>
</evidence>
<keyword evidence="1" id="KW-0805">Transcription regulation</keyword>
<dbReference type="InterPro" id="IPR050109">
    <property type="entry name" value="HTH-type_TetR-like_transc_reg"/>
</dbReference>
<evidence type="ECO:0000313" key="7">
    <source>
        <dbReference type="Proteomes" id="UP000239203"/>
    </source>
</evidence>
<dbReference type="GO" id="GO:0003700">
    <property type="term" value="F:DNA-binding transcription factor activity"/>
    <property type="evidence" value="ECO:0007669"/>
    <property type="project" value="TreeGrafter"/>
</dbReference>
<dbReference type="SUPFAM" id="SSF46689">
    <property type="entry name" value="Homeodomain-like"/>
    <property type="match status" value="1"/>
</dbReference>
<evidence type="ECO:0000259" key="5">
    <source>
        <dbReference type="PROSITE" id="PS50977"/>
    </source>
</evidence>
<dbReference type="AlphaFoldDB" id="A0A2S6GJY7"/>
<dbReference type="Gene3D" id="1.10.357.10">
    <property type="entry name" value="Tetracycline Repressor, domain 2"/>
    <property type="match status" value="1"/>
</dbReference>
<evidence type="ECO:0000256" key="4">
    <source>
        <dbReference type="PROSITE-ProRule" id="PRU00335"/>
    </source>
</evidence>
<feature type="domain" description="HTH tetR-type" evidence="5">
    <location>
        <begin position="8"/>
        <end position="68"/>
    </location>
</feature>
<dbReference type="RefSeq" id="WP_104481223.1">
    <property type="nucleotide sequence ID" value="NZ_CP154825.1"/>
</dbReference>
<comment type="caution">
    <text evidence="6">The sequence shown here is derived from an EMBL/GenBank/DDBJ whole genome shotgun (WGS) entry which is preliminary data.</text>
</comment>
<keyword evidence="2 4" id="KW-0238">DNA-binding</keyword>
<dbReference type="EMBL" id="PTIX01000014">
    <property type="protein sequence ID" value="PPK65466.1"/>
    <property type="molecule type" value="Genomic_DNA"/>
</dbReference>
<dbReference type="InterPro" id="IPR036271">
    <property type="entry name" value="Tet_transcr_reg_TetR-rel_C_sf"/>
</dbReference>
<dbReference type="PROSITE" id="PS01081">
    <property type="entry name" value="HTH_TETR_1"/>
    <property type="match status" value="1"/>
</dbReference>
<dbReference type="SUPFAM" id="SSF48498">
    <property type="entry name" value="Tetracyclin repressor-like, C-terminal domain"/>
    <property type="match status" value="1"/>
</dbReference>
<dbReference type="InterPro" id="IPR054126">
    <property type="entry name" value="CprB_TetR_C"/>
</dbReference>
<dbReference type="InterPro" id="IPR001647">
    <property type="entry name" value="HTH_TetR"/>
</dbReference>
<evidence type="ECO:0000313" key="6">
    <source>
        <dbReference type="EMBL" id="PPK65466.1"/>
    </source>
</evidence>
<feature type="DNA-binding region" description="H-T-H motif" evidence="4">
    <location>
        <begin position="31"/>
        <end position="50"/>
    </location>
</feature>
<gene>
    <name evidence="6" type="ORF">CLV40_114118</name>
</gene>
<dbReference type="Pfam" id="PF21935">
    <property type="entry name" value="TetR_C_45"/>
    <property type="match status" value="1"/>
</dbReference>
<dbReference type="NCBIfam" id="NF041196">
    <property type="entry name" value="ScbR_bind_reg"/>
    <property type="match status" value="1"/>
</dbReference>
<dbReference type="Proteomes" id="UP000239203">
    <property type="component" value="Unassembled WGS sequence"/>
</dbReference>
<dbReference type="PANTHER" id="PTHR30055">
    <property type="entry name" value="HTH-TYPE TRANSCRIPTIONAL REGULATOR RUTR"/>
    <property type="match status" value="1"/>
</dbReference>
<dbReference type="InterPro" id="IPR047923">
    <property type="entry name" value="ArpA-like"/>
</dbReference>
<dbReference type="Pfam" id="PF00440">
    <property type="entry name" value="TetR_N"/>
    <property type="match status" value="1"/>
</dbReference>
<dbReference type="OrthoDB" id="3237195at2"/>
<keyword evidence="7" id="KW-1185">Reference proteome</keyword>
<dbReference type="InterPro" id="IPR009057">
    <property type="entry name" value="Homeodomain-like_sf"/>
</dbReference>
<proteinExistence type="predicted"/>
<reference evidence="6 7" key="1">
    <citation type="submission" date="2018-02" db="EMBL/GenBank/DDBJ databases">
        <title>Genomic Encyclopedia of Archaeal and Bacterial Type Strains, Phase II (KMG-II): from individual species to whole genera.</title>
        <authorList>
            <person name="Goeker M."/>
        </authorList>
    </citation>
    <scope>NUCLEOTIDE SEQUENCE [LARGE SCALE GENOMIC DNA]</scope>
    <source>
        <strain evidence="6 7">YU 961-1</strain>
    </source>
</reference>
<dbReference type="InterPro" id="IPR023772">
    <property type="entry name" value="DNA-bd_HTH_TetR-type_CS"/>
</dbReference>
<protein>
    <submittedName>
        <fullName evidence="6">AcrR family transcriptional regulator</fullName>
    </submittedName>
</protein>
<dbReference type="GO" id="GO:0000976">
    <property type="term" value="F:transcription cis-regulatory region binding"/>
    <property type="evidence" value="ECO:0007669"/>
    <property type="project" value="TreeGrafter"/>
</dbReference>
<dbReference type="PROSITE" id="PS50977">
    <property type="entry name" value="HTH_TETR_2"/>
    <property type="match status" value="1"/>
</dbReference>
<dbReference type="PRINTS" id="PR00455">
    <property type="entry name" value="HTHTETR"/>
</dbReference>
<name>A0A2S6GJY7_9PSEU</name>
<organism evidence="6 7">
    <name type="scientific">Actinokineospora auranticolor</name>
    <dbReference type="NCBI Taxonomy" id="155976"/>
    <lineage>
        <taxon>Bacteria</taxon>
        <taxon>Bacillati</taxon>
        <taxon>Actinomycetota</taxon>
        <taxon>Actinomycetes</taxon>
        <taxon>Pseudonocardiales</taxon>
        <taxon>Pseudonocardiaceae</taxon>
        <taxon>Actinokineospora</taxon>
    </lineage>
</organism>
<evidence type="ECO:0000256" key="2">
    <source>
        <dbReference type="ARBA" id="ARBA00023125"/>
    </source>
</evidence>
<dbReference type="PANTHER" id="PTHR30055:SF234">
    <property type="entry name" value="HTH-TYPE TRANSCRIPTIONAL REGULATOR BETI"/>
    <property type="match status" value="1"/>
</dbReference>
<keyword evidence="3" id="KW-0804">Transcription</keyword>